<dbReference type="Proteomes" id="UP000669903">
    <property type="component" value="Unassembled WGS sequence"/>
</dbReference>
<sequence>MSDNKQVGETPSSEVANRFRSCRDLSDIVPLYPSHALYLKPLAKVNVSVSLPQLKTPGKTISTWEVMEKIRALILPDEFASLKVAKSTLEFIRLEGDLRDRCRLPRVLARLDLQQLNLSGFSNVLKVRAAEAKDDFPTRHSWNSYFRDAKHMNELKAGERPDTIHITGLPVKWFTEDNTNVPSESLITKIFKKWGALRKVDVPAADSYRSRMRLGNNIHKFSFEDGIFFDVYVQYVEYMDFVRAMDALRGMKLLKKDGQNSLTATLKIDFDKTKHLSDNSISHRDFERKRLIAQDNLAAEKMRKREEAEKKRQEEQRKKEEADSMAKANRQRNREEKRKRKALTKFRKQEEDKVSMKIAREEQKLIKAQRQLESIRLLDELFDRIKTKVEKKEIKLDQNMEKKGEKKNNQTNEKKNYFKFIIHLTIELYFKDTKMPHKRQTRYALFNLKDQERPGRPSTTDEDQIKTLIENNPRYMTRKLAEMLNMSKSTIHEHFKKRKKGDNSSESTTEEESDKETSKKRLKSVLIKNDGATSSTENLPYDYSDSMSVLSSMAPFHAMRMPRYARRQMMRSPGYSTMSLHHPMLPVGRGRGFVPRYEMNYTLTNPYLYNGQYYEYFTHLVERDSKQQKSKIRNRQKSTSRSISRTRTRSGSRKKSRSISRSRSRRRSGSRSKSRDQRSKSRSRSRSHRSRSRSRRSRSRLRRSRSQSRRSRSQSRKSKSRSRRPKSRSRNRSRSRSRRKSASRSCSRRKTRSRSNSKTRHKNNKSCSRSKSSSKTRPSRSRRNSRSRSRSKSRSRNRYRSKRGKRSSSIVKVTRAKSRPTSPRRRSRSSSWSLPKSPSRRSCSWSRAASANNINEQDVNKESEKLIQEETAKTEMLSTEAN</sequence>
<gene>
    <name evidence="2" type="primary">Akap17a</name>
    <name evidence="2" type="ORF">G6Z76_0005158</name>
</gene>
<evidence type="ECO:0000256" key="1">
    <source>
        <dbReference type="SAM" id="MobiDB-lite"/>
    </source>
</evidence>
<reference evidence="2" key="1">
    <citation type="submission" date="2020-03" db="EMBL/GenBank/DDBJ databases">
        <title>Relaxed selection underlies rapid genomic changes in the transitions from sociality to social parasitism in ants.</title>
        <authorList>
            <person name="Bi X."/>
        </authorList>
    </citation>
    <scope>NUCLEOTIDE SEQUENCE</scope>
    <source>
        <strain evidence="2">BGI-DK2014a</strain>
        <tissue evidence="2">Whole body</tissue>
    </source>
</reference>
<feature type="non-terminal residue" evidence="2">
    <location>
        <position position="882"/>
    </location>
</feature>
<dbReference type="InterPro" id="IPR056852">
    <property type="entry name" value="AK17A/B"/>
</dbReference>
<feature type="compositionally biased region" description="Basic residues" evidence="1">
    <location>
        <begin position="337"/>
        <end position="346"/>
    </location>
</feature>
<keyword evidence="3" id="KW-1185">Reference proteome</keyword>
<feature type="region of interest" description="Disordered" evidence="1">
    <location>
        <begin position="491"/>
        <end position="538"/>
    </location>
</feature>
<dbReference type="Pfam" id="PF25015">
    <property type="entry name" value="RBD_AKAP-17A"/>
    <property type="match status" value="1"/>
</dbReference>
<accession>A0A836FJJ7</accession>
<proteinExistence type="predicted"/>
<feature type="region of interest" description="Disordered" evidence="1">
    <location>
        <begin position="624"/>
        <end position="882"/>
    </location>
</feature>
<dbReference type="EMBL" id="JAANIC010004028">
    <property type="protein sequence ID" value="KAG5335932.1"/>
    <property type="molecule type" value="Genomic_DNA"/>
</dbReference>
<name>A0A836FJJ7_9HYME</name>
<evidence type="ECO:0000313" key="3">
    <source>
        <dbReference type="Proteomes" id="UP000669903"/>
    </source>
</evidence>
<protein>
    <submittedName>
        <fullName evidence="2">AK17A protein</fullName>
    </submittedName>
</protein>
<feature type="compositionally biased region" description="Basic and acidic residues" evidence="1">
    <location>
        <begin position="301"/>
        <end position="324"/>
    </location>
</feature>
<feature type="compositionally biased region" description="Basic and acidic residues" evidence="1">
    <location>
        <begin position="858"/>
        <end position="873"/>
    </location>
</feature>
<feature type="compositionally biased region" description="Basic residues" evidence="1">
    <location>
        <begin position="772"/>
        <end position="806"/>
    </location>
</feature>
<feature type="compositionally biased region" description="Basic residues" evidence="1">
    <location>
        <begin position="814"/>
        <end position="828"/>
    </location>
</feature>
<dbReference type="PANTHER" id="PTHR12484:SF4">
    <property type="entry name" value="A-KINASE ANCHOR PROTEIN 17A"/>
    <property type="match status" value="1"/>
</dbReference>
<feature type="compositionally biased region" description="Basic residues" evidence="1">
    <location>
        <begin position="628"/>
        <end position="672"/>
    </location>
</feature>
<feature type="compositionally biased region" description="Low complexity" evidence="1">
    <location>
        <begin position="829"/>
        <end position="851"/>
    </location>
</feature>
<feature type="non-terminal residue" evidence="2">
    <location>
        <position position="1"/>
    </location>
</feature>
<feature type="compositionally biased region" description="Basic residues" evidence="1">
    <location>
        <begin position="680"/>
        <end position="764"/>
    </location>
</feature>
<dbReference type="PANTHER" id="PTHR12484">
    <property type="entry name" value="B-LYMPHOCYTE ANTIGEN-RELATED"/>
    <property type="match status" value="1"/>
</dbReference>
<feature type="region of interest" description="Disordered" evidence="1">
    <location>
        <begin position="301"/>
        <end position="350"/>
    </location>
</feature>
<organism evidence="2 3">
    <name type="scientific">Acromyrmex charruanus</name>
    <dbReference type="NCBI Taxonomy" id="2715315"/>
    <lineage>
        <taxon>Eukaryota</taxon>
        <taxon>Metazoa</taxon>
        <taxon>Ecdysozoa</taxon>
        <taxon>Arthropoda</taxon>
        <taxon>Hexapoda</taxon>
        <taxon>Insecta</taxon>
        <taxon>Pterygota</taxon>
        <taxon>Neoptera</taxon>
        <taxon>Endopterygota</taxon>
        <taxon>Hymenoptera</taxon>
        <taxon>Apocrita</taxon>
        <taxon>Aculeata</taxon>
        <taxon>Formicoidea</taxon>
        <taxon>Formicidae</taxon>
        <taxon>Myrmicinae</taxon>
        <taxon>Acromyrmex</taxon>
    </lineage>
</organism>
<dbReference type="AlphaFoldDB" id="A0A836FJJ7"/>
<comment type="caution">
    <text evidence="2">The sequence shown here is derived from an EMBL/GenBank/DDBJ whole genome shotgun (WGS) entry which is preliminary data.</text>
</comment>
<evidence type="ECO:0000313" key="2">
    <source>
        <dbReference type="EMBL" id="KAG5335932.1"/>
    </source>
</evidence>